<name>A0A6A6C1A8_ZASCE</name>
<evidence type="ECO:0000256" key="1">
    <source>
        <dbReference type="SAM" id="MobiDB-lite"/>
    </source>
</evidence>
<reference evidence="2" key="1">
    <citation type="journal article" date="2020" name="Stud. Mycol.">
        <title>101 Dothideomycetes genomes: a test case for predicting lifestyles and emergence of pathogens.</title>
        <authorList>
            <person name="Haridas S."/>
            <person name="Albert R."/>
            <person name="Binder M."/>
            <person name="Bloem J."/>
            <person name="Labutti K."/>
            <person name="Salamov A."/>
            <person name="Andreopoulos B."/>
            <person name="Baker S."/>
            <person name="Barry K."/>
            <person name="Bills G."/>
            <person name="Bluhm B."/>
            <person name="Cannon C."/>
            <person name="Castanera R."/>
            <person name="Culley D."/>
            <person name="Daum C."/>
            <person name="Ezra D."/>
            <person name="Gonzalez J."/>
            <person name="Henrissat B."/>
            <person name="Kuo A."/>
            <person name="Liang C."/>
            <person name="Lipzen A."/>
            <person name="Lutzoni F."/>
            <person name="Magnuson J."/>
            <person name="Mondo S."/>
            <person name="Nolan M."/>
            <person name="Ohm R."/>
            <person name="Pangilinan J."/>
            <person name="Park H.-J."/>
            <person name="Ramirez L."/>
            <person name="Alfaro M."/>
            <person name="Sun H."/>
            <person name="Tritt A."/>
            <person name="Yoshinaga Y."/>
            <person name="Zwiers L.-H."/>
            <person name="Turgeon B."/>
            <person name="Goodwin S."/>
            <person name="Spatafora J."/>
            <person name="Crous P."/>
            <person name="Grigoriev I."/>
        </authorList>
    </citation>
    <scope>NUCLEOTIDE SEQUENCE</scope>
    <source>
        <strain evidence="2">ATCC 36951</strain>
    </source>
</reference>
<feature type="region of interest" description="Disordered" evidence="1">
    <location>
        <begin position="1"/>
        <end position="84"/>
    </location>
</feature>
<dbReference type="AlphaFoldDB" id="A0A6A6C1A8"/>
<feature type="compositionally biased region" description="Polar residues" evidence="1">
    <location>
        <begin position="398"/>
        <end position="411"/>
    </location>
</feature>
<dbReference type="EMBL" id="ML993631">
    <property type="protein sequence ID" value="KAF2159930.1"/>
    <property type="molecule type" value="Genomic_DNA"/>
</dbReference>
<feature type="compositionally biased region" description="Basic and acidic residues" evidence="1">
    <location>
        <begin position="25"/>
        <end position="41"/>
    </location>
</feature>
<dbReference type="GeneID" id="54567719"/>
<dbReference type="OrthoDB" id="3650962at2759"/>
<accession>A0A6A6C1A8</accession>
<dbReference type="RefSeq" id="XP_033660819.1">
    <property type="nucleotide sequence ID" value="XM_033814447.1"/>
</dbReference>
<keyword evidence="3" id="KW-1185">Reference proteome</keyword>
<evidence type="ECO:0000313" key="3">
    <source>
        <dbReference type="Proteomes" id="UP000799537"/>
    </source>
</evidence>
<feature type="compositionally biased region" description="Basic and acidic residues" evidence="1">
    <location>
        <begin position="450"/>
        <end position="488"/>
    </location>
</feature>
<organism evidence="2 3">
    <name type="scientific">Zasmidium cellare ATCC 36951</name>
    <dbReference type="NCBI Taxonomy" id="1080233"/>
    <lineage>
        <taxon>Eukaryota</taxon>
        <taxon>Fungi</taxon>
        <taxon>Dikarya</taxon>
        <taxon>Ascomycota</taxon>
        <taxon>Pezizomycotina</taxon>
        <taxon>Dothideomycetes</taxon>
        <taxon>Dothideomycetidae</taxon>
        <taxon>Mycosphaerellales</taxon>
        <taxon>Mycosphaerellaceae</taxon>
        <taxon>Zasmidium</taxon>
    </lineage>
</organism>
<sequence length="859" mass="93667">MNSHSGSPPTSFQPINQAMRQHPPKSVEPRDNHSNADHDASVKSVQPRVLHPQWTDDLQYQPAREGTISEQQPSGSEEAARPSIPDRDWKVISVLDKRRSQGFVEHLVQWAASEHPSSLIRESDDGKWTIGIAGVEYGIAERTMTGRESNIGEPLELVKWKPSWHFAWNLPKAAVARFEQQLGEVKTDPQEVLELSWWTWREYEGWYYPPEPPPHAGMTKSMSLEYLEPELDSDYVISFLEQMRHCVLAEGDDPSKPCKKTITAFLNMRIRQRLSFPPDLVGEGRTLFLNREEHFRALMVYAFEFARINQCRCCLAQPGPFAKCVTWMGDFAGACSNCVFKRQRTQCDYHFRNFHQRLPELVLLPGLGSPSSSTPSESSAIAFRSSVDLQEQYDPFTPASSQDNDPGNVTSPELPMEVPPETIPDDSQSQGTRLASIDAHTGSDALPEDTEPRGRKRQPVDDGDKRPAVKAEDDSIDEPIPKRQRQDSQDLLSPTLEHRYCDGSPNKPCSDPDVGAVPPLDNSVIVFSKHRFTRAGEATDDQVRFILSRSDCAANQQLHETWESLLIKKEERGEENRWPSKENYISHRRWHKLNELIRDHCPWPSHGDYTLRSLVSSAAAPTGVVDTVGGIAPPTRTVGTLGGVLAAVAVAVAAVDGVGVRSAAGSIEPGGLVGAAEVGIAAGIVSSCWPRASRAGNGSYMTCGGRAGAFCRSMGEGCQPGGSLWSSTLLGGFAPSPLRGVDGFTSPKSSCLVASLYIASLIDCLLVLQCPPNSRQGVQSTGTYVEPAALLAGGALQACRGGDGEVVRHAGARRALAGAAAAKRKGHLHLVVVGHGGDGVYDGVVKSMATGRNGINQQM</sequence>
<protein>
    <submittedName>
        <fullName evidence="2">Uncharacterized protein</fullName>
    </submittedName>
</protein>
<dbReference type="Proteomes" id="UP000799537">
    <property type="component" value="Unassembled WGS sequence"/>
</dbReference>
<proteinExistence type="predicted"/>
<dbReference type="Pfam" id="PF12511">
    <property type="entry name" value="DUF3716"/>
    <property type="match status" value="1"/>
</dbReference>
<evidence type="ECO:0000313" key="2">
    <source>
        <dbReference type="EMBL" id="KAF2159930.1"/>
    </source>
</evidence>
<gene>
    <name evidence="2" type="ORF">M409DRAFT_60344</name>
</gene>
<feature type="compositionally biased region" description="Polar residues" evidence="1">
    <location>
        <begin position="1"/>
        <end position="19"/>
    </location>
</feature>
<dbReference type="InterPro" id="IPR022190">
    <property type="entry name" value="DUF3716"/>
</dbReference>
<feature type="region of interest" description="Disordered" evidence="1">
    <location>
        <begin position="394"/>
        <end position="513"/>
    </location>
</feature>